<comment type="caution">
    <text evidence="1">The sequence shown here is derived from an EMBL/GenBank/DDBJ whole genome shotgun (WGS) entry which is preliminary data.</text>
</comment>
<name>A0ACB9C6A3_ARCLA</name>
<keyword evidence="2" id="KW-1185">Reference proteome</keyword>
<sequence length="1524" mass="171528">MVATRTDRKRIDRNRRRKNIQRHISAASISGSSRQTQENLRRVHPSPLIPSTQQSTVEEEGGTQDGGTSSFNAVAPSDGSPSIQPSAKVILLEVLKCPHHGIPHCIQLETFYNGLSNSAKIVLDATAGGAFTAKTYNEGYDILEKVSNNNTEWSNPRALPPKNAAGVREVDAITALNAQIVALTNLVKNNLNLGEKNQVHAMNANMTNETCAFCDENHAYENCPGNPISVNYVGNHSRNSPYSQTYNPNWRNHPNFSWSGNPGLQPSGVNSGQNQSQNPPGFHHSGQSPQFHHSGQSPQSHNNSQNPLPHVNRQQSTMDNGSLESLLKGFINQTNATLRGFETQLGQFTADLRGRQHGTLPSDTETPKTNPKEHVKAVTLRSSSDLVDIPIMQEEGEITHSFDKRNFPDLFPSTSAFPTAQTTPVIVEPVVPELPAVVSDHSGDTVATKPAKKSTPPKHVEPDLRDLPFPGRMKQKNVDDQFKKFLDIFKQLHINIPLVEALEQMPNYVKFLKDILNKKRRLSEYETVALTKECSALLTCKIPPKLKDPESFTIPCSIGGQEVGHALCDLGASINLMPLSIFNKLGIGEVRPTTMTLQLADRSLAYPKGKIEDILVKVDKFIFPADFLILDYEADKNVPIILGRPFLATGRTLVDVQKGELTMRVNDQQVTFNVFKTLKFHGEIEDCSAISEDLSLNLGDCGHNLTTVATDDDLIFDDEFLEELAAFEQLDFKDKTFQLPYTVQPPDLELKPLPSHLKYAYLMEDEKLPVIISSKLNLEQEIRLLELLRKHKKALGWTIADIKGISPSICQHKIILEDNSVGKVQPQRRLNPIMKEVVKKEILKWLDAGLEVDKAKLEVVMQLPEPSSVKGIRSFLGHAGFYRRFIKDFSKIAKPLSNLLHNDQVFDFNSECKTAFAKIKTALVSAPIVVAPDWTLPFEVMCDASDWAVGAVLGQKHGKNFHPIYYASKTLIEAQINYTTTEKELFAVVFAFDRFRSYLIGVKVIVHIDHSAIKYLINKADANPRLIRWVLLLQEFDLEIVDRKGVENQVADHLSRLEGVISSGGSHDINEIFPDEQILAIQHFRGETHPCYADIANYLASGLRPYNLSKQQFKKFLHDCKHYLWDDPLLFKMGADQVLRRCVPESEMQNILQECHASPYGGHFGGQRTCNTPTFEKYHFKIQLRVQRFFPERKRSYNEEVMAKTVNENENRTNSFGSSVLRIQVFFKGALVGGKSRFSLNLARTRNVSQRNEMPLNNILEVEIFDVWGIDFMGPFPMSFNNQYILVAVDYVSKWVEAIACPHNDAKTYNIQHRVATAYHPQTNGLAELSNREIKTILEKVVKPHRKDWSLKLDDALWAYRTAFKTPLDMSPYRLVFGKACHLPLELEYKAFWATKELNMAEDNAGNKRKLQLVVLEELRHHAYENAKIYKEKTKIWHDRRINQRHFSEGQQVLLFNSRLKLFPGKLKSRWSGPFKIAQVSPFDVATVSPLWQTLSNGTPTDAAASVPPPPDADADHSGQPPPA</sequence>
<reference evidence="2" key="1">
    <citation type="journal article" date="2022" name="Mol. Ecol. Resour.">
        <title>The genomes of chicory, endive, great burdock and yacon provide insights into Asteraceae palaeo-polyploidization history and plant inulin production.</title>
        <authorList>
            <person name="Fan W."/>
            <person name="Wang S."/>
            <person name="Wang H."/>
            <person name="Wang A."/>
            <person name="Jiang F."/>
            <person name="Liu H."/>
            <person name="Zhao H."/>
            <person name="Xu D."/>
            <person name="Zhang Y."/>
        </authorList>
    </citation>
    <scope>NUCLEOTIDE SEQUENCE [LARGE SCALE GENOMIC DNA]</scope>
    <source>
        <strain evidence="2">cv. Niubang</strain>
    </source>
</reference>
<reference evidence="1 2" key="2">
    <citation type="journal article" date="2022" name="Mol. Ecol. Resour.">
        <title>The genomes of chicory, endive, great burdock and yacon provide insights into Asteraceae paleo-polyploidization history and plant inulin production.</title>
        <authorList>
            <person name="Fan W."/>
            <person name="Wang S."/>
            <person name="Wang H."/>
            <person name="Wang A."/>
            <person name="Jiang F."/>
            <person name="Liu H."/>
            <person name="Zhao H."/>
            <person name="Xu D."/>
            <person name="Zhang Y."/>
        </authorList>
    </citation>
    <scope>NUCLEOTIDE SEQUENCE [LARGE SCALE GENOMIC DNA]</scope>
    <source>
        <strain evidence="2">cv. Niubang</strain>
    </source>
</reference>
<protein>
    <submittedName>
        <fullName evidence="1">Uncharacterized protein</fullName>
    </submittedName>
</protein>
<dbReference type="Proteomes" id="UP001055879">
    <property type="component" value="Linkage Group LG05"/>
</dbReference>
<dbReference type="EMBL" id="CM042051">
    <property type="protein sequence ID" value="KAI3729702.1"/>
    <property type="molecule type" value="Genomic_DNA"/>
</dbReference>
<evidence type="ECO:0000313" key="2">
    <source>
        <dbReference type="Proteomes" id="UP001055879"/>
    </source>
</evidence>
<gene>
    <name evidence="1" type="ORF">L6452_18365</name>
</gene>
<organism evidence="1 2">
    <name type="scientific">Arctium lappa</name>
    <name type="common">Greater burdock</name>
    <name type="synonym">Lappa major</name>
    <dbReference type="NCBI Taxonomy" id="4217"/>
    <lineage>
        <taxon>Eukaryota</taxon>
        <taxon>Viridiplantae</taxon>
        <taxon>Streptophyta</taxon>
        <taxon>Embryophyta</taxon>
        <taxon>Tracheophyta</taxon>
        <taxon>Spermatophyta</taxon>
        <taxon>Magnoliopsida</taxon>
        <taxon>eudicotyledons</taxon>
        <taxon>Gunneridae</taxon>
        <taxon>Pentapetalae</taxon>
        <taxon>asterids</taxon>
        <taxon>campanulids</taxon>
        <taxon>Asterales</taxon>
        <taxon>Asteraceae</taxon>
        <taxon>Carduoideae</taxon>
        <taxon>Cardueae</taxon>
        <taxon>Arctiinae</taxon>
        <taxon>Arctium</taxon>
    </lineage>
</organism>
<accession>A0ACB9C6A3</accession>
<evidence type="ECO:0000313" key="1">
    <source>
        <dbReference type="EMBL" id="KAI3729702.1"/>
    </source>
</evidence>
<proteinExistence type="predicted"/>